<name>A0A371J4X9_9FIRM</name>
<sequence>MLSYDIKQGPILIGFRGNGSGHAIVGQKLLKNNRYLDEYRIEIYDNNYPGVYKNIEVEEYQDVDGKIQLLMDSKKL</sequence>
<gene>
    <name evidence="1" type="ORF">CHL78_008570</name>
</gene>
<reference evidence="1 2" key="1">
    <citation type="journal article" date="2017" name="Genome Announc.">
        <title>Draft Genome Sequence of Romboutsia weinsteinii sp. nov. Strain CCRI-19649(T) Isolated from Surface Water.</title>
        <authorList>
            <person name="Maheux A.F."/>
            <person name="Boudreau D.K."/>
            <person name="Berube E."/>
            <person name="Boissinot M."/>
            <person name="Cantin P."/>
            <person name="Raymond F."/>
            <person name="Corbeil J."/>
            <person name="Omar R.F."/>
            <person name="Bergeron M.G."/>
        </authorList>
    </citation>
    <scope>NUCLEOTIDE SEQUENCE [LARGE SCALE GENOMIC DNA]</scope>
    <source>
        <strain evidence="1 2">CCRI-19649</strain>
    </source>
</reference>
<accession>A0A371J4X9</accession>
<dbReference type="Proteomes" id="UP000215694">
    <property type="component" value="Unassembled WGS sequence"/>
</dbReference>
<keyword evidence="2" id="KW-1185">Reference proteome</keyword>
<proteinExistence type="predicted"/>
<dbReference type="RefSeq" id="WP_094367572.1">
    <property type="nucleotide sequence ID" value="NZ_NOJY02000011.1"/>
</dbReference>
<dbReference type="EMBL" id="NOJY02000011">
    <property type="protein sequence ID" value="RDY27763.1"/>
    <property type="molecule type" value="Genomic_DNA"/>
</dbReference>
<protein>
    <submittedName>
        <fullName evidence="1">Uncharacterized protein</fullName>
    </submittedName>
</protein>
<organism evidence="1 2">
    <name type="scientific">Romboutsia weinsteinii</name>
    <dbReference type="NCBI Taxonomy" id="2020949"/>
    <lineage>
        <taxon>Bacteria</taxon>
        <taxon>Bacillati</taxon>
        <taxon>Bacillota</taxon>
        <taxon>Clostridia</taxon>
        <taxon>Peptostreptococcales</taxon>
        <taxon>Peptostreptococcaceae</taxon>
        <taxon>Romboutsia</taxon>
    </lineage>
</organism>
<evidence type="ECO:0000313" key="2">
    <source>
        <dbReference type="Proteomes" id="UP000215694"/>
    </source>
</evidence>
<comment type="caution">
    <text evidence="1">The sequence shown here is derived from an EMBL/GenBank/DDBJ whole genome shotgun (WGS) entry which is preliminary data.</text>
</comment>
<dbReference type="AlphaFoldDB" id="A0A371J4X9"/>
<evidence type="ECO:0000313" key="1">
    <source>
        <dbReference type="EMBL" id="RDY27763.1"/>
    </source>
</evidence>